<dbReference type="Proteomes" id="UP000814128">
    <property type="component" value="Unassembled WGS sequence"/>
</dbReference>
<evidence type="ECO:0000313" key="1">
    <source>
        <dbReference type="EMBL" id="KAI0028069.1"/>
    </source>
</evidence>
<feature type="non-terminal residue" evidence="1">
    <location>
        <position position="211"/>
    </location>
</feature>
<comment type="caution">
    <text evidence="1">The sequence shown here is derived from an EMBL/GenBank/DDBJ whole genome shotgun (WGS) entry which is preliminary data.</text>
</comment>
<keyword evidence="2" id="KW-1185">Reference proteome</keyword>
<name>A0ACB8Q8D4_9AGAM</name>
<proteinExistence type="predicted"/>
<organism evidence="1 2">
    <name type="scientific">Vararia minispora EC-137</name>
    <dbReference type="NCBI Taxonomy" id="1314806"/>
    <lineage>
        <taxon>Eukaryota</taxon>
        <taxon>Fungi</taxon>
        <taxon>Dikarya</taxon>
        <taxon>Basidiomycota</taxon>
        <taxon>Agaricomycotina</taxon>
        <taxon>Agaricomycetes</taxon>
        <taxon>Russulales</taxon>
        <taxon>Lachnocladiaceae</taxon>
        <taxon>Vararia</taxon>
    </lineage>
</organism>
<dbReference type="EMBL" id="MU273796">
    <property type="protein sequence ID" value="KAI0028069.1"/>
    <property type="molecule type" value="Genomic_DNA"/>
</dbReference>
<accession>A0ACB8Q8D4</accession>
<gene>
    <name evidence="1" type="ORF">K488DRAFT_26743</name>
</gene>
<protein>
    <submittedName>
        <fullName evidence="1">Uncharacterized protein</fullName>
    </submittedName>
</protein>
<evidence type="ECO:0000313" key="2">
    <source>
        <dbReference type="Proteomes" id="UP000814128"/>
    </source>
</evidence>
<reference evidence="1" key="1">
    <citation type="submission" date="2021-02" db="EMBL/GenBank/DDBJ databases">
        <authorList>
            <consortium name="DOE Joint Genome Institute"/>
            <person name="Ahrendt S."/>
            <person name="Looney B.P."/>
            <person name="Miyauchi S."/>
            <person name="Morin E."/>
            <person name="Drula E."/>
            <person name="Courty P.E."/>
            <person name="Chicoki N."/>
            <person name="Fauchery L."/>
            <person name="Kohler A."/>
            <person name="Kuo A."/>
            <person name="Labutti K."/>
            <person name="Pangilinan J."/>
            <person name="Lipzen A."/>
            <person name="Riley R."/>
            <person name="Andreopoulos W."/>
            <person name="He G."/>
            <person name="Johnson J."/>
            <person name="Barry K.W."/>
            <person name="Grigoriev I.V."/>
            <person name="Nagy L."/>
            <person name="Hibbett D."/>
            <person name="Henrissat B."/>
            <person name="Matheny P.B."/>
            <person name="Labbe J."/>
            <person name="Martin F."/>
        </authorList>
    </citation>
    <scope>NUCLEOTIDE SEQUENCE</scope>
    <source>
        <strain evidence="1">EC-137</strain>
    </source>
</reference>
<sequence length="211" mass="23859">ILATAICVSCTLFNAVLLIHARFTSFVGSPSQSMTNYARLPRPNQYIGLDTINRTEHPFTAKPIINFAPLLTQVSEAEPTLVFPVDSHRWFSWIGTLSPDDRHFYVDNKVHTIAQFRTHDYGMEACQLTAILSPIDSPDDNRGITSLSSQVAAVYVWRLDVDHDLDPSTLSWSKLHVPSRLERIGRLDLSEGTTTKTEHFRCRQDSLQTFL</sequence>
<reference evidence="1" key="2">
    <citation type="journal article" date="2022" name="New Phytol.">
        <title>Evolutionary transition to the ectomycorrhizal habit in the genomes of a hyperdiverse lineage of mushroom-forming fungi.</title>
        <authorList>
            <person name="Looney B."/>
            <person name="Miyauchi S."/>
            <person name="Morin E."/>
            <person name="Drula E."/>
            <person name="Courty P.E."/>
            <person name="Kohler A."/>
            <person name="Kuo A."/>
            <person name="LaButti K."/>
            <person name="Pangilinan J."/>
            <person name="Lipzen A."/>
            <person name="Riley R."/>
            <person name="Andreopoulos W."/>
            <person name="He G."/>
            <person name="Johnson J."/>
            <person name="Nolan M."/>
            <person name="Tritt A."/>
            <person name="Barry K.W."/>
            <person name="Grigoriev I.V."/>
            <person name="Nagy L.G."/>
            <person name="Hibbett D."/>
            <person name="Henrissat B."/>
            <person name="Matheny P.B."/>
            <person name="Labbe J."/>
            <person name="Martin F.M."/>
        </authorList>
    </citation>
    <scope>NUCLEOTIDE SEQUENCE</scope>
    <source>
        <strain evidence="1">EC-137</strain>
    </source>
</reference>
<feature type="non-terminal residue" evidence="1">
    <location>
        <position position="1"/>
    </location>
</feature>